<dbReference type="Proteomes" id="UP001235966">
    <property type="component" value="Unassembled WGS sequence"/>
</dbReference>
<organism evidence="1 2">
    <name type="scientific">Arcanobacterium wilhelmae</name>
    <dbReference type="NCBI Taxonomy" id="1803177"/>
    <lineage>
        <taxon>Bacteria</taxon>
        <taxon>Bacillati</taxon>
        <taxon>Actinomycetota</taxon>
        <taxon>Actinomycetes</taxon>
        <taxon>Actinomycetales</taxon>
        <taxon>Actinomycetaceae</taxon>
        <taxon>Arcanobacterium</taxon>
    </lineage>
</organism>
<protein>
    <recommendedName>
        <fullName evidence="3">Efflux transporter periplasmic adaptor subunit</fullName>
    </recommendedName>
</protein>
<sequence length="38" mass="4275">MKKVLSAVVLAAVGYGVFVKWLEVREREAAWVKVTDPE</sequence>
<dbReference type="EMBL" id="JAUSQW010000001">
    <property type="protein sequence ID" value="MDP9800925.1"/>
    <property type="molecule type" value="Genomic_DNA"/>
</dbReference>
<evidence type="ECO:0000313" key="2">
    <source>
        <dbReference type="Proteomes" id="UP001235966"/>
    </source>
</evidence>
<reference evidence="1 2" key="1">
    <citation type="submission" date="2023-07" db="EMBL/GenBank/DDBJ databases">
        <title>Sequencing the genomes of 1000 actinobacteria strains.</title>
        <authorList>
            <person name="Klenk H.-P."/>
        </authorList>
    </citation>
    <scope>NUCLEOTIDE SEQUENCE [LARGE SCALE GENOMIC DNA]</scope>
    <source>
        <strain evidence="1 2">DSM 102162</strain>
    </source>
</reference>
<accession>A0ABT9NBQ9</accession>
<comment type="caution">
    <text evidence="1">The sequence shown here is derived from an EMBL/GenBank/DDBJ whole genome shotgun (WGS) entry which is preliminary data.</text>
</comment>
<gene>
    <name evidence="1" type="ORF">J2S49_001001</name>
</gene>
<name>A0ABT9NBQ9_9ACTO</name>
<keyword evidence="2" id="KW-1185">Reference proteome</keyword>
<evidence type="ECO:0008006" key="3">
    <source>
        <dbReference type="Google" id="ProtNLM"/>
    </source>
</evidence>
<evidence type="ECO:0000313" key="1">
    <source>
        <dbReference type="EMBL" id="MDP9800925.1"/>
    </source>
</evidence>
<proteinExistence type="predicted"/>